<protein>
    <submittedName>
        <fullName evidence="1">Uncharacterized protein</fullName>
    </submittedName>
</protein>
<evidence type="ECO:0000313" key="2">
    <source>
        <dbReference type="Proteomes" id="UP000556843"/>
    </source>
</evidence>
<gene>
    <name evidence="1" type="ORF">G6W56_08925</name>
</gene>
<reference evidence="1" key="1">
    <citation type="submission" date="2020-03" db="EMBL/GenBank/DDBJ databases">
        <title>Complete genome sequence of sixteen Streptomyces strains facilitates identification of candidate genes involved in plant growth-promotion in grain legumes and cereals.</title>
        <authorList>
            <person name="Gopalakrishnan S."/>
            <person name="Thakur V."/>
            <person name="Saxena R."/>
            <person name="Vadlamudi S."/>
            <person name="Purohit S."/>
            <person name="Kumar V."/>
            <person name="Rathore A."/>
            <person name="Chitikineni A."/>
            <person name="Varshney R.K."/>
        </authorList>
    </citation>
    <scope>NUCLEOTIDE SEQUENCE</scope>
    <source>
        <strain evidence="1">CAI-93</strain>
    </source>
</reference>
<keyword evidence="2" id="KW-1185">Reference proteome</keyword>
<organism evidence="1 2">
    <name type="scientific">Streptomyces fungicidicus</name>
    <dbReference type="NCBI Taxonomy" id="68203"/>
    <lineage>
        <taxon>Bacteria</taxon>
        <taxon>Bacillati</taxon>
        <taxon>Actinomycetota</taxon>
        <taxon>Actinomycetes</taxon>
        <taxon>Kitasatosporales</taxon>
        <taxon>Streptomycetaceae</taxon>
        <taxon>Streptomyces</taxon>
    </lineage>
</organism>
<accession>A0ACC7XXQ5</accession>
<evidence type="ECO:0000313" key="1">
    <source>
        <dbReference type="EMBL" id="NUV74286.1"/>
    </source>
</evidence>
<dbReference type="Proteomes" id="UP000556843">
    <property type="component" value="Unassembled WGS sequence"/>
</dbReference>
<dbReference type="EMBL" id="JAANNW010000006">
    <property type="protein sequence ID" value="NUV74286.1"/>
    <property type="molecule type" value="Genomic_DNA"/>
</dbReference>
<proteinExistence type="predicted"/>
<comment type="caution">
    <text evidence="1">The sequence shown here is derived from an EMBL/GenBank/DDBJ whole genome shotgun (WGS) entry which is preliminary data.</text>
</comment>
<name>A0ACC7XXQ5_9ACTN</name>
<sequence length="595" mass="62073">MRDETGGAAQQAGRQGGMSVRDTTGPVGLREAAATEAADDSSSGPEAGSEAGPEATSANGAPAHPLPWEELVKTALLGTDRRAAPVSAGAEGNAPGGLLAAAAVRTVRHRAGLRAAAPAGAPLSAARPDERPPLPRAARNRLAQLLAVRTAGGTDRRGAAPDLTELLPQWLATALRQGFAAPHDLLPALLDAARARTDLRPAALAFAGPRALWLARLNPAWRFALRGVPGGAAGTPAPEDAEGVARLWEEGLFAERVALLGTLRERDPARARELLATTWRTERAEDRLLFLDSLRAGLGEADEPFLDEALADRSRNVRSTAAELLSALPGSALAARMAERAASCVSLALTGEPRITVEAPHECDAGMERDGVTAKPPANRGERSWWFGQLVEAAPLATWPGRLGGRTPEEVVALPVEEGWQSELHGAWCRAAVRQRDAAWSRALLGDPGSPVADGPGAVSLAERAQLLGALPEGERAAWVAGFIAAHGLSDSFQLLATCTAPWAGPLGAAVVDALTTARRAGGYPWSYSGIMGLAERCLDPAEAPRLAALTQPEPPVADPPANSTTAYWTDAFARLTGTLRLREAMHAELTRPPA</sequence>